<gene>
    <name evidence="2" type="ORF">BJ508DRAFT_315878</name>
</gene>
<proteinExistence type="predicted"/>
<evidence type="ECO:0000313" key="2">
    <source>
        <dbReference type="EMBL" id="RPA71139.1"/>
    </source>
</evidence>
<reference evidence="2 3" key="1">
    <citation type="journal article" date="2018" name="Nat. Ecol. Evol.">
        <title>Pezizomycetes genomes reveal the molecular basis of ectomycorrhizal truffle lifestyle.</title>
        <authorList>
            <person name="Murat C."/>
            <person name="Payen T."/>
            <person name="Noel B."/>
            <person name="Kuo A."/>
            <person name="Morin E."/>
            <person name="Chen J."/>
            <person name="Kohler A."/>
            <person name="Krizsan K."/>
            <person name="Balestrini R."/>
            <person name="Da Silva C."/>
            <person name="Montanini B."/>
            <person name="Hainaut M."/>
            <person name="Levati E."/>
            <person name="Barry K.W."/>
            <person name="Belfiori B."/>
            <person name="Cichocki N."/>
            <person name="Clum A."/>
            <person name="Dockter R.B."/>
            <person name="Fauchery L."/>
            <person name="Guy J."/>
            <person name="Iotti M."/>
            <person name="Le Tacon F."/>
            <person name="Lindquist E.A."/>
            <person name="Lipzen A."/>
            <person name="Malagnac F."/>
            <person name="Mello A."/>
            <person name="Molinier V."/>
            <person name="Miyauchi S."/>
            <person name="Poulain J."/>
            <person name="Riccioni C."/>
            <person name="Rubini A."/>
            <person name="Sitrit Y."/>
            <person name="Splivallo R."/>
            <person name="Traeger S."/>
            <person name="Wang M."/>
            <person name="Zifcakova L."/>
            <person name="Wipf D."/>
            <person name="Zambonelli A."/>
            <person name="Paolocci F."/>
            <person name="Nowrousian M."/>
            <person name="Ottonello S."/>
            <person name="Baldrian P."/>
            <person name="Spatafora J.W."/>
            <person name="Henrissat B."/>
            <person name="Nagy L.G."/>
            <person name="Aury J.M."/>
            <person name="Wincker P."/>
            <person name="Grigoriev I.V."/>
            <person name="Bonfante P."/>
            <person name="Martin F.M."/>
        </authorList>
    </citation>
    <scope>NUCLEOTIDE SEQUENCE [LARGE SCALE GENOMIC DNA]</scope>
    <source>
        <strain evidence="2 3">RN42</strain>
    </source>
</reference>
<dbReference type="EMBL" id="ML119967">
    <property type="protein sequence ID" value="RPA71139.1"/>
    <property type="molecule type" value="Genomic_DNA"/>
</dbReference>
<protein>
    <submittedName>
        <fullName evidence="2">Uncharacterized protein</fullName>
    </submittedName>
</protein>
<evidence type="ECO:0000256" key="1">
    <source>
        <dbReference type="SAM" id="MobiDB-lite"/>
    </source>
</evidence>
<accession>A0A3N4H8S9</accession>
<name>A0A3N4H8S9_ASCIM</name>
<sequence>MYQQAPCLVQRTGDASPFGTRAALSLQQKQPQYHTATLKVRKHYNALQKVASRSRPLRQKPTAQCQMHNEPPGIKSFDFVVSLRSAQESTRLPDRDDRDTRPGTFVQRGLEIEIQQFRDDDGFSYPCWESEMGLQGTFDGSRLRTQLEWVTKESNWRHQQSQHHHDMTDNRSKDTRQQMSETLNRPYIDKELQNR</sequence>
<feature type="compositionally biased region" description="Basic and acidic residues" evidence="1">
    <location>
        <begin position="163"/>
        <end position="176"/>
    </location>
</feature>
<keyword evidence="3" id="KW-1185">Reference proteome</keyword>
<dbReference type="Proteomes" id="UP000275078">
    <property type="component" value="Unassembled WGS sequence"/>
</dbReference>
<organism evidence="2 3">
    <name type="scientific">Ascobolus immersus RN42</name>
    <dbReference type="NCBI Taxonomy" id="1160509"/>
    <lineage>
        <taxon>Eukaryota</taxon>
        <taxon>Fungi</taxon>
        <taxon>Dikarya</taxon>
        <taxon>Ascomycota</taxon>
        <taxon>Pezizomycotina</taxon>
        <taxon>Pezizomycetes</taxon>
        <taxon>Pezizales</taxon>
        <taxon>Ascobolaceae</taxon>
        <taxon>Ascobolus</taxon>
    </lineage>
</organism>
<evidence type="ECO:0000313" key="3">
    <source>
        <dbReference type="Proteomes" id="UP000275078"/>
    </source>
</evidence>
<feature type="region of interest" description="Disordered" evidence="1">
    <location>
        <begin position="154"/>
        <end position="195"/>
    </location>
</feature>
<dbReference type="AlphaFoldDB" id="A0A3N4H8S9"/>